<dbReference type="EMBL" id="SMSI01000002">
    <property type="protein sequence ID" value="TDH35653.1"/>
    <property type="molecule type" value="Genomic_DNA"/>
</dbReference>
<organism evidence="2 3">
    <name type="scientific">Pseudohoeflea suaedae</name>
    <dbReference type="NCBI Taxonomy" id="877384"/>
    <lineage>
        <taxon>Bacteria</taxon>
        <taxon>Pseudomonadati</taxon>
        <taxon>Pseudomonadota</taxon>
        <taxon>Alphaproteobacteria</taxon>
        <taxon>Hyphomicrobiales</taxon>
        <taxon>Rhizobiaceae</taxon>
        <taxon>Pseudohoeflea</taxon>
    </lineage>
</organism>
<protein>
    <submittedName>
        <fullName evidence="2">Invasion associated locus B family protein</fullName>
    </submittedName>
</protein>
<reference evidence="2 3" key="1">
    <citation type="journal article" date="2013" name="Int. J. Syst. Evol. Microbiol.">
        <title>Hoeflea suaedae sp. nov., an endophytic bacterium isolated from the root of the halophyte Suaeda maritima.</title>
        <authorList>
            <person name="Chung E.J."/>
            <person name="Park J.A."/>
            <person name="Pramanik P."/>
            <person name="Bibi F."/>
            <person name="Jeon C.O."/>
            <person name="Chung Y.R."/>
        </authorList>
    </citation>
    <scope>NUCLEOTIDE SEQUENCE [LARGE SCALE GENOMIC DNA]</scope>
    <source>
        <strain evidence="2 3">YC6898</strain>
    </source>
</reference>
<dbReference type="InterPro" id="IPR038696">
    <property type="entry name" value="IalB_sf"/>
</dbReference>
<proteinExistence type="predicted"/>
<keyword evidence="3" id="KW-1185">Reference proteome</keyword>
<gene>
    <name evidence="2" type="ORF">E2A64_09940</name>
</gene>
<feature type="chain" id="PRO_5020202973" evidence="1">
    <location>
        <begin position="29"/>
        <end position="186"/>
    </location>
</feature>
<sequence>MRDRLTMSRLIAAAIVAITSALPTTLRAEDSNGASAITEVHGDWTVSCRQAKGRAKDATDSAAKTLCTMSQQQVTDKRQHVISMELRLLDGQLRGALVMPFGLALAAGTSLQIDKAESMGPLPFSTCLPAGCIVPVVVTSAQLAALRSGQQLSVNATALSKQPVLLSISLKGFAATYDRLTALAAE</sequence>
<evidence type="ECO:0000256" key="1">
    <source>
        <dbReference type="SAM" id="SignalP"/>
    </source>
</evidence>
<evidence type="ECO:0000313" key="2">
    <source>
        <dbReference type="EMBL" id="TDH35653.1"/>
    </source>
</evidence>
<feature type="signal peptide" evidence="1">
    <location>
        <begin position="1"/>
        <end position="28"/>
    </location>
</feature>
<dbReference type="Proteomes" id="UP000295131">
    <property type="component" value="Unassembled WGS sequence"/>
</dbReference>
<dbReference type="AlphaFoldDB" id="A0A4R5PJ28"/>
<accession>A0A4R5PJ28</accession>
<dbReference type="InterPro" id="IPR010642">
    <property type="entry name" value="Invasion_prot_B"/>
</dbReference>
<name>A0A4R5PJ28_9HYPH</name>
<keyword evidence="1" id="KW-0732">Signal</keyword>
<comment type="caution">
    <text evidence="2">The sequence shown here is derived from an EMBL/GenBank/DDBJ whole genome shotgun (WGS) entry which is preliminary data.</text>
</comment>
<evidence type="ECO:0000313" key="3">
    <source>
        <dbReference type="Proteomes" id="UP000295131"/>
    </source>
</evidence>
<dbReference type="Gene3D" id="2.60.40.1880">
    <property type="entry name" value="Invasion associated locus B (IalB) protein"/>
    <property type="match status" value="1"/>
</dbReference>
<dbReference type="Pfam" id="PF06776">
    <property type="entry name" value="IalB"/>
    <property type="match status" value="1"/>
</dbReference>